<dbReference type="Proteomes" id="UP001056120">
    <property type="component" value="Linkage Group LG13"/>
</dbReference>
<sequence length="222" mass="23927">MAAFTLSPSTPSQLWSSKNGVFSPTSGLMAMSARSETAGWEGGMKVTCQAASIPADHVPAMERRKLMHLLLFGALGLPAAGMLLPYSDFFPLKGGGIVAKDEVGNSIIASEWLKTHVPGEKTLILGLKGDPAYLMVENNRTLATYGINAICTHLGCIVPWNTVEKKFICPCHGSQYNNQGTIIKGPATLSLELANVDIEEDKVVFAPWTETDFRTGDAPWWS</sequence>
<keyword evidence="2" id="KW-1185">Reference proteome</keyword>
<evidence type="ECO:0000313" key="1">
    <source>
        <dbReference type="EMBL" id="KAI3786679.1"/>
    </source>
</evidence>
<gene>
    <name evidence="1" type="ORF">L1987_40557</name>
</gene>
<comment type="caution">
    <text evidence="1">The sequence shown here is derived from an EMBL/GenBank/DDBJ whole genome shotgun (WGS) entry which is preliminary data.</text>
</comment>
<name>A0ACB9GT98_9ASTR</name>
<protein>
    <submittedName>
        <fullName evidence="1">Uncharacterized protein</fullName>
    </submittedName>
</protein>
<organism evidence="1 2">
    <name type="scientific">Smallanthus sonchifolius</name>
    <dbReference type="NCBI Taxonomy" id="185202"/>
    <lineage>
        <taxon>Eukaryota</taxon>
        <taxon>Viridiplantae</taxon>
        <taxon>Streptophyta</taxon>
        <taxon>Embryophyta</taxon>
        <taxon>Tracheophyta</taxon>
        <taxon>Spermatophyta</taxon>
        <taxon>Magnoliopsida</taxon>
        <taxon>eudicotyledons</taxon>
        <taxon>Gunneridae</taxon>
        <taxon>Pentapetalae</taxon>
        <taxon>asterids</taxon>
        <taxon>campanulids</taxon>
        <taxon>Asterales</taxon>
        <taxon>Asteraceae</taxon>
        <taxon>Asteroideae</taxon>
        <taxon>Heliantheae alliance</taxon>
        <taxon>Millerieae</taxon>
        <taxon>Smallanthus</taxon>
    </lineage>
</organism>
<proteinExistence type="predicted"/>
<dbReference type="EMBL" id="CM042030">
    <property type="protein sequence ID" value="KAI3786679.1"/>
    <property type="molecule type" value="Genomic_DNA"/>
</dbReference>
<reference evidence="1 2" key="2">
    <citation type="journal article" date="2022" name="Mol. Ecol. Resour.">
        <title>The genomes of chicory, endive, great burdock and yacon provide insights into Asteraceae paleo-polyploidization history and plant inulin production.</title>
        <authorList>
            <person name="Fan W."/>
            <person name="Wang S."/>
            <person name="Wang H."/>
            <person name="Wang A."/>
            <person name="Jiang F."/>
            <person name="Liu H."/>
            <person name="Zhao H."/>
            <person name="Xu D."/>
            <person name="Zhang Y."/>
        </authorList>
    </citation>
    <scope>NUCLEOTIDE SEQUENCE [LARGE SCALE GENOMIC DNA]</scope>
    <source>
        <strain evidence="2">cv. Yunnan</strain>
        <tissue evidence="1">Leaves</tissue>
    </source>
</reference>
<evidence type="ECO:0000313" key="2">
    <source>
        <dbReference type="Proteomes" id="UP001056120"/>
    </source>
</evidence>
<accession>A0ACB9GT98</accession>
<reference evidence="2" key="1">
    <citation type="journal article" date="2022" name="Mol. Ecol. Resour.">
        <title>The genomes of chicory, endive, great burdock and yacon provide insights into Asteraceae palaeo-polyploidization history and plant inulin production.</title>
        <authorList>
            <person name="Fan W."/>
            <person name="Wang S."/>
            <person name="Wang H."/>
            <person name="Wang A."/>
            <person name="Jiang F."/>
            <person name="Liu H."/>
            <person name="Zhao H."/>
            <person name="Xu D."/>
            <person name="Zhang Y."/>
        </authorList>
    </citation>
    <scope>NUCLEOTIDE SEQUENCE [LARGE SCALE GENOMIC DNA]</scope>
    <source>
        <strain evidence="2">cv. Yunnan</strain>
    </source>
</reference>